<dbReference type="STRING" id="1121400.SAMN02746065_110114"/>
<dbReference type="Proteomes" id="UP000192418">
    <property type="component" value="Unassembled WGS sequence"/>
</dbReference>
<protein>
    <submittedName>
        <fullName evidence="1">Uncharacterized protein</fullName>
    </submittedName>
</protein>
<gene>
    <name evidence="1" type="ORF">SAMN02746065_110114</name>
</gene>
<dbReference type="AlphaFoldDB" id="A0A1W2C3E4"/>
<accession>A0A1W2C3E4</accession>
<sequence>MFEQCPIFACLGLRSMRLLCKQAKTGEDWMLTEYLMVFYNYSIDTLGFQLS</sequence>
<name>A0A1W2C3E4_9BACT</name>
<reference evidence="1 2" key="1">
    <citation type="submission" date="2017-04" db="EMBL/GenBank/DDBJ databases">
        <authorList>
            <person name="Afonso C.L."/>
            <person name="Miller P.J."/>
            <person name="Scott M.A."/>
            <person name="Spackman E."/>
            <person name="Goraichik I."/>
            <person name="Dimitrov K.M."/>
            <person name="Suarez D.L."/>
            <person name="Swayne D.E."/>
        </authorList>
    </citation>
    <scope>NUCLEOTIDE SEQUENCE [LARGE SCALE GENOMIC DNA]</scope>
    <source>
        <strain evidence="1 2">DSM 3385</strain>
    </source>
</reference>
<proteinExistence type="predicted"/>
<keyword evidence="2" id="KW-1185">Reference proteome</keyword>
<dbReference type="EMBL" id="FWXY01000010">
    <property type="protein sequence ID" value="SMC79709.1"/>
    <property type="molecule type" value="Genomic_DNA"/>
</dbReference>
<evidence type="ECO:0000313" key="1">
    <source>
        <dbReference type="EMBL" id="SMC79709.1"/>
    </source>
</evidence>
<organism evidence="1 2">
    <name type="scientific">Desulfocicer vacuolatum DSM 3385</name>
    <dbReference type="NCBI Taxonomy" id="1121400"/>
    <lineage>
        <taxon>Bacteria</taxon>
        <taxon>Pseudomonadati</taxon>
        <taxon>Thermodesulfobacteriota</taxon>
        <taxon>Desulfobacteria</taxon>
        <taxon>Desulfobacterales</taxon>
        <taxon>Desulfobacteraceae</taxon>
        <taxon>Desulfocicer</taxon>
    </lineage>
</organism>
<evidence type="ECO:0000313" key="2">
    <source>
        <dbReference type="Proteomes" id="UP000192418"/>
    </source>
</evidence>